<feature type="region of interest" description="Disordered" evidence="1">
    <location>
        <begin position="642"/>
        <end position="769"/>
    </location>
</feature>
<feature type="compositionally biased region" description="Polar residues" evidence="1">
    <location>
        <begin position="878"/>
        <end position="897"/>
    </location>
</feature>
<feature type="region of interest" description="Disordered" evidence="1">
    <location>
        <begin position="475"/>
        <end position="495"/>
    </location>
</feature>
<feature type="compositionally biased region" description="Basic residues" evidence="1">
    <location>
        <begin position="389"/>
        <end position="398"/>
    </location>
</feature>
<evidence type="ECO:0000256" key="1">
    <source>
        <dbReference type="SAM" id="MobiDB-lite"/>
    </source>
</evidence>
<feature type="compositionally biased region" description="Basic and acidic residues" evidence="1">
    <location>
        <begin position="57"/>
        <end position="72"/>
    </location>
</feature>
<dbReference type="STRING" id="946122.A0A0C2TQM9"/>
<keyword evidence="3" id="KW-1185">Reference proteome</keyword>
<dbReference type="EMBL" id="KN818225">
    <property type="protein sequence ID" value="KIL69549.1"/>
    <property type="molecule type" value="Genomic_DNA"/>
</dbReference>
<name>A0A0C2TQM9_AMAMK</name>
<feature type="compositionally biased region" description="Polar residues" evidence="1">
    <location>
        <begin position="373"/>
        <end position="384"/>
    </location>
</feature>
<feature type="compositionally biased region" description="Basic residues" evidence="1">
    <location>
        <begin position="1068"/>
        <end position="1081"/>
    </location>
</feature>
<dbReference type="FunCoup" id="A0A0C2TQM9">
    <property type="interactions" value="19"/>
</dbReference>
<feature type="region of interest" description="Disordered" evidence="1">
    <location>
        <begin position="816"/>
        <end position="860"/>
    </location>
</feature>
<accession>A0A0C2TQM9</accession>
<feature type="compositionally biased region" description="Polar residues" evidence="1">
    <location>
        <begin position="692"/>
        <end position="701"/>
    </location>
</feature>
<feature type="compositionally biased region" description="Low complexity" evidence="1">
    <location>
        <begin position="580"/>
        <end position="595"/>
    </location>
</feature>
<feature type="region of interest" description="Disordered" evidence="1">
    <location>
        <begin position="326"/>
        <end position="398"/>
    </location>
</feature>
<feature type="region of interest" description="Disordered" evidence="1">
    <location>
        <begin position="548"/>
        <end position="618"/>
    </location>
</feature>
<feature type="region of interest" description="Disordered" evidence="1">
    <location>
        <begin position="44"/>
        <end position="86"/>
    </location>
</feature>
<dbReference type="HOGENOM" id="CLU_007953_0_0_1"/>
<feature type="compositionally biased region" description="Polar residues" evidence="1">
    <location>
        <begin position="711"/>
        <end position="734"/>
    </location>
</feature>
<feature type="region of interest" description="Disordered" evidence="1">
    <location>
        <begin position="873"/>
        <end position="912"/>
    </location>
</feature>
<proteinExistence type="predicted"/>
<feature type="region of interest" description="Disordered" evidence="1">
    <location>
        <begin position="140"/>
        <end position="161"/>
    </location>
</feature>
<feature type="compositionally biased region" description="Low complexity" evidence="1">
    <location>
        <begin position="1018"/>
        <end position="1047"/>
    </location>
</feature>
<evidence type="ECO:0000313" key="2">
    <source>
        <dbReference type="EMBL" id="KIL69549.1"/>
    </source>
</evidence>
<organism evidence="2 3">
    <name type="scientific">Amanita muscaria (strain Koide BX008)</name>
    <dbReference type="NCBI Taxonomy" id="946122"/>
    <lineage>
        <taxon>Eukaryota</taxon>
        <taxon>Fungi</taxon>
        <taxon>Dikarya</taxon>
        <taxon>Basidiomycota</taxon>
        <taxon>Agaricomycotina</taxon>
        <taxon>Agaricomycetes</taxon>
        <taxon>Agaricomycetidae</taxon>
        <taxon>Agaricales</taxon>
        <taxon>Pluteineae</taxon>
        <taxon>Amanitaceae</taxon>
        <taxon>Amanita</taxon>
    </lineage>
</organism>
<gene>
    <name evidence="2" type="ORF">M378DRAFT_7402</name>
</gene>
<feature type="compositionally biased region" description="Low complexity" evidence="1">
    <location>
        <begin position="996"/>
        <end position="1009"/>
    </location>
</feature>
<dbReference type="InParanoid" id="A0A0C2TQM9"/>
<feature type="region of interest" description="Disordered" evidence="1">
    <location>
        <begin position="194"/>
        <end position="218"/>
    </location>
</feature>
<dbReference type="OrthoDB" id="3230904at2759"/>
<reference evidence="2 3" key="1">
    <citation type="submission" date="2014-04" db="EMBL/GenBank/DDBJ databases">
        <title>Evolutionary Origins and Diversification of the Mycorrhizal Mutualists.</title>
        <authorList>
            <consortium name="DOE Joint Genome Institute"/>
            <consortium name="Mycorrhizal Genomics Consortium"/>
            <person name="Kohler A."/>
            <person name="Kuo A."/>
            <person name="Nagy L.G."/>
            <person name="Floudas D."/>
            <person name="Copeland A."/>
            <person name="Barry K.W."/>
            <person name="Cichocki N."/>
            <person name="Veneault-Fourrey C."/>
            <person name="LaButti K."/>
            <person name="Lindquist E.A."/>
            <person name="Lipzen A."/>
            <person name="Lundell T."/>
            <person name="Morin E."/>
            <person name="Murat C."/>
            <person name="Riley R."/>
            <person name="Ohm R."/>
            <person name="Sun H."/>
            <person name="Tunlid A."/>
            <person name="Henrissat B."/>
            <person name="Grigoriev I.V."/>
            <person name="Hibbett D.S."/>
            <person name="Martin F."/>
        </authorList>
    </citation>
    <scope>NUCLEOTIDE SEQUENCE [LARGE SCALE GENOMIC DNA]</scope>
    <source>
        <strain evidence="2 3">Koide BX008</strain>
    </source>
</reference>
<feature type="compositionally biased region" description="Polar residues" evidence="1">
    <location>
        <begin position="756"/>
        <end position="769"/>
    </location>
</feature>
<protein>
    <submittedName>
        <fullName evidence="2">Uncharacterized protein</fullName>
    </submittedName>
</protein>
<feature type="region of interest" description="Disordered" evidence="1">
    <location>
        <begin position="956"/>
        <end position="983"/>
    </location>
</feature>
<sequence>MASNAHRRRAQRKKQQRSFLDAIKNIVTAPFSWFAPTDYLEDVNGKRRRLPSPPSDQDEHASPRVKRPRIDSPKAAYLDPPSHVFRHNQPVRSALGVSRTMSLDPPARPLRRESAIAQISFQRDLSMPPMPISARSSFLTRSSLTPQPSQSLVRESSEPPPLSSLAINPVFVRAPSSQPTEVQQRASAQTITLGSLADSTRSTRSPVRQHSSLLFSTSPSIQSKTLRQESPAEKALHELDIYKTPLLPTRLRSSNSITQSASLLAPPGAPDLFGARRTQKLVLMQDEKRSIRLGTQAKKASLANNTKPYAGEGGMKKLLARRKLEEVPEEEDGDQVAHVSKKDAMDDDAGEPAMVVPTSGHATEKKDWFAVASNETRPSTSVSSLRVGRDKKRNHIARPKATYVRSKFSAAFDEDMDMDETMDDATAIVDEDKEKVSNDTFIFNPPPGFSFAKDGTADAKELPISSLPFSLTKKTQDLSSSASKHSNSVPLPSLTIEYTSPKKQMEFAFSEKPSSSDAGVPDFFAKSKILSKPIEVPAFPQSFRLAPVQGALPSGSDKSSEPVWEPTTTPTDGPSIFALSPEPSSQPQQSSLSVSTDVSPTRSDNGPSVSSAAKQILMETKEATEAQISTVNVTQPNRVAEITVSTDSGDTMKFPLPGDLGKTSLPALGGAQDSKNNPTEDQAEKPVFGHTIEQTSSSSNAFKLPVLNPPFSFTQPSSSVETSKSEVPSRSSAPKLSLGGFTFNQTASTAEKDKPQASNETNFMFGASQSEQKKALPSFSFGGSQLQTSVPTSSNIFPFGGGGSVGSDVSKPFVFGPSATTLPERPVTPPKLQDQEVQMDESPARDIQSTEQKPPVTLGFSFGTSTATSTLFGTQTSGNASSSPFAFGSTNAFSTPTKETKPAQDKPISFAPASAFPFGQNAAFEVTSTAQSPISSLPTTAQPFSFGSNATSFPFGAQSAPASNPFGQTHPGSAPSSPATFGAPFSFGAPASNAFAFGSSQPASPAGGSNIALPQQPSSTGFSGTGFGQSAPSSPFSASSPLTPSAPTNGALFTIGSAPMSSPNAPRQIKKLPTRRAGAKR</sequence>
<dbReference type="Proteomes" id="UP000054549">
    <property type="component" value="Unassembled WGS sequence"/>
</dbReference>
<feature type="region of interest" description="Disordered" evidence="1">
    <location>
        <begin position="996"/>
        <end position="1081"/>
    </location>
</feature>
<feature type="compositionally biased region" description="Polar residues" evidence="1">
    <location>
        <begin position="140"/>
        <end position="154"/>
    </location>
</feature>
<evidence type="ECO:0000313" key="3">
    <source>
        <dbReference type="Proteomes" id="UP000054549"/>
    </source>
</evidence>
<feature type="compositionally biased region" description="Polar residues" evidence="1">
    <location>
        <begin position="596"/>
        <end position="613"/>
    </location>
</feature>
<dbReference type="AlphaFoldDB" id="A0A0C2TQM9"/>
<feature type="compositionally biased region" description="Polar residues" evidence="1">
    <location>
        <begin position="960"/>
        <end position="979"/>
    </location>
</feature>